<evidence type="ECO:0000313" key="2">
    <source>
        <dbReference type="EMBL" id="JAH95160.1"/>
    </source>
</evidence>
<reference evidence="2" key="1">
    <citation type="submission" date="2014-11" db="EMBL/GenBank/DDBJ databases">
        <authorList>
            <person name="Amaro Gonzalez C."/>
        </authorList>
    </citation>
    <scope>NUCLEOTIDE SEQUENCE</scope>
</reference>
<organism evidence="2">
    <name type="scientific">Anguilla anguilla</name>
    <name type="common">European freshwater eel</name>
    <name type="synonym">Muraena anguilla</name>
    <dbReference type="NCBI Taxonomy" id="7936"/>
    <lineage>
        <taxon>Eukaryota</taxon>
        <taxon>Metazoa</taxon>
        <taxon>Chordata</taxon>
        <taxon>Craniata</taxon>
        <taxon>Vertebrata</taxon>
        <taxon>Euteleostomi</taxon>
        <taxon>Actinopterygii</taxon>
        <taxon>Neopterygii</taxon>
        <taxon>Teleostei</taxon>
        <taxon>Anguilliformes</taxon>
        <taxon>Anguillidae</taxon>
        <taxon>Anguilla</taxon>
    </lineage>
</organism>
<accession>A0A0E9WZU7</accession>
<feature type="region of interest" description="Disordered" evidence="1">
    <location>
        <begin position="1"/>
        <end position="20"/>
    </location>
</feature>
<feature type="compositionally biased region" description="Gly residues" evidence="1">
    <location>
        <begin position="1"/>
        <end position="11"/>
    </location>
</feature>
<evidence type="ECO:0000256" key="1">
    <source>
        <dbReference type="SAM" id="MobiDB-lite"/>
    </source>
</evidence>
<dbReference type="AlphaFoldDB" id="A0A0E9WZU7"/>
<proteinExistence type="predicted"/>
<reference evidence="2" key="2">
    <citation type="journal article" date="2015" name="Fish Shellfish Immunol.">
        <title>Early steps in the European eel (Anguilla anguilla)-Vibrio vulnificus interaction in the gills: Role of the RtxA13 toxin.</title>
        <authorList>
            <person name="Callol A."/>
            <person name="Pajuelo D."/>
            <person name="Ebbesson L."/>
            <person name="Teles M."/>
            <person name="MacKenzie S."/>
            <person name="Amaro C."/>
        </authorList>
    </citation>
    <scope>NUCLEOTIDE SEQUENCE</scope>
</reference>
<protein>
    <submittedName>
        <fullName evidence="2">Uncharacterized protein</fullName>
    </submittedName>
</protein>
<sequence length="90" mass="9638">MADGSGRGGTVLGPASAAGSPATLSRLISSAAPISTSCTAPRTLSLISGREFKRVYGLRHFCVRESVSSGDSHENFCSRYFRKRDRNLDE</sequence>
<name>A0A0E9WZU7_ANGAN</name>
<dbReference type="EMBL" id="GBXM01013417">
    <property type="protein sequence ID" value="JAH95160.1"/>
    <property type="molecule type" value="Transcribed_RNA"/>
</dbReference>